<reference evidence="9" key="1">
    <citation type="submission" date="2020-12" db="EMBL/GenBank/DDBJ databases">
        <authorList>
            <person name="Huq M.A."/>
        </authorList>
    </citation>
    <scope>NUCLEOTIDE SEQUENCE</scope>
    <source>
        <strain evidence="9">MAHUQ-46</strain>
    </source>
</reference>
<evidence type="ECO:0000256" key="2">
    <source>
        <dbReference type="ARBA" id="ARBA00022448"/>
    </source>
</evidence>
<evidence type="ECO:0000313" key="10">
    <source>
        <dbReference type="Proteomes" id="UP000640274"/>
    </source>
</evidence>
<feature type="transmembrane region" description="Helical" evidence="8">
    <location>
        <begin position="266"/>
        <end position="283"/>
    </location>
</feature>
<evidence type="ECO:0000256" key="5">
    <source>
        <dbReference type="ARBA" id="ARBA00022692"/>
    </source>
</evidence>
<dbReference type="Proteomes" id="UP000640274">
    <property type="component" value="Unassembled WGS sequence"/>
</dbReference>
<dbReference type="PANTHER" id="PTHR32196">
    <property type="entry name" value="ABC TRANSPORTER PERMEASE PROTEIN YPHD-RELATED-RELATED"/>
    <property type="match status" value="1"/>
</dbReference>
<keyword evidence="4" id="KW-0997">Cell inner membrane</keyword>
<dbReference type="GO" id="GO:0005886">
    <property type="term" value="C:plasma membrane"/>
    <property type="evidence" value="ECO:0007669"/>
    <property type="project" value="UniProtKB-SubCell"/>
</dbReference>
<dbReference type="AlphaFoldDB" id="A0A934IZM4"/>
<keyword evidence="2" id="KW-0813">Transport</keyword>
<accession>A0A934IZM4</accession>
<feature type="transmembrane region" description="Helical" evidence="8">
    <location>
        <begin position="230"/>
        <end position="251"/>
    </location>
</feature>
<dbReference type="RefSeq" id="WP_199018166.1">
    <property type="nucleotide sequence ID" value="NZ_JAELUP010000012.1"/>
</dbReference>
<keyword evidence="7 8" id="KW-0472">Membrane</keyword>
<proteinExistence type="predicted"/>
<dbReference type="CDD" id="cd06579">
    <property type="entry name" value="TM_PBP1_transp_AraH_like"/>
    <property type="match status" value="1"/>
</dbReference>
<feature type="transmembrane region" description="Helical" evidence="8">
    <location>
        <begin position="182"/>
        <end position="204"/>
    </location>
</feature>
<comment type="caution">
    <text evidence="9">The sequence shown here is derived from an EMBL/GenBank/DDBJ whole genome shotgun (WGS) entry which is preliminary data.</text>
</comment>
<comment type="subcellular location">
    <subcellularLocation>
        <location evidence="1">Cell membrane</location>
        <topology evidence="1">Multi-pass membrane protein</topology>
    </subcellularLocation>
</comment>
<evidence type="ECO:0000256" key="3">
    <source>
        <dbReference type="ARBA" id="ARBA00022475"/>
    </source>
</evidence>
<keyword evidence="3" id="KW-1003">Cell membrane</keyword>
<feature type="transmembrane region" description="Helical" evidence="8">
    <location>
        <begin position="70"/>
        <end position="93"/>
    </location>
</feature>
<dbReference type="GO" id="GO:0022857">
    <property type="term" value="F:transmembrane transporter activity"/>
    <property type="evidence" value="ECO:0007669"/>
    <property type="project" value="InterPro"/>
</dbReference>
<keyword evidence="5 8" id="KW-0812">Transmembrane</keyword>
<feature type="transmembrane region" description="Helical" evidence="8">
    <location>
        <begin position="142"/>
        <end position="162"/>
    </location>
</feature>
<dbReference type="Pfam" id="PF02653">
    <property type="entry name" value="BPD_transp_2"/>
    <property type="match status" value="1"/>
</dbReference>
<evidence type="ECO:0000256" key="4">
    <source>
        <dbReference type="ARBA" id="ARBA00022519"/>
    </source>
</evidence>
<dbReference type="InterPro" id="IPR001851">
    <property type="entry name" value="ABC_transp_permease"/>
</dbReference>
<evidence type="ECO:0000256" key="7">
    <source>
        <dbReference type="ARBA" id="ARBA00023136"/>
    </source>
</evidence>
<feature type="transmembrane region" description="Helical" evidence="8">
    <location>
        <begin position="113"/>
        <end position="135"/>
    </location>
</feature>
<organism evidence="9 10">
    <name type="scientific">Paenibacillus roseus</name>
    <dbReference type="NCBI Taxonomy" id="2798579"/>
    <lineage>
        <taxon>Bacteria</taxon>
        <taxon>Bacillati</taxon>
        <taxon>Bacillota</taxon>
        <taxon>Bacilli</taxon>
        <taxon>Bacillales</taxon>
        <taxon>Paenibacillaceae</taxon>
        <taxon>Paenibacillus</taxon>
    </lineage>
</organism>
<evidence type="ECO:0000256" key="1">
    <source>
        <dbReference type="ARBA" id="ARBA00004651"/>
    </source>
</evidence>
<sequence length="335" mass="35023">MSNQPVRSVAQDKELGKIQAGSKGKDRRWIKTFWEQYSVAFAFIILVVLAALISDSFLSLANIKNVLRQISIVGILSIGMTFVILLGGIDLSVGSVLAVSGTVVMAAQVNYGLPIPVSILLGLAAGAFIGLINGLLITYGKITAFITTLAMMTVARSVALYYADAGAISGSSSAYSKIGNAYLLGIPVPVIIFAVTALLGYVLLEKTVFGRRIYAVGGNLQAARLSAVPVFRITILTYVICGLTASIGAVIETARLNSVSTSSSGYMYELDAIAAVIIGGTSLAGGRGRLVGTIFGILILGVLSNILNLVNISPYIQGVVKGAIILTAVMLQKRD</sequence>
<evidence type="ECO:0000256" key="8">
    <source>
        <dbReference type="SAM" id="Phobius"/>
    </source>
</evidence>
<keyword evidence="10" id="KW-1185">Reference proteome</keyword>
<dbReference type="EMBL" id="JAELUP010000012">
    <property type="protein sequence ID" value="MBJ6360614.1"/>
    <property type="molecule type" value="Genomic_DNA"/>
</dbReference>
<name>A0A934IZM4_9BACL</name>
<keyword evidence="6 8" id="KW-1133">Transmembrane helix</keyword>
<feature type="transmembrane region" description="Helical" evidence="8">
    <location>
        <begin position="290"/>
        <end position="309"/>
    </location>
</feature>
<evidence type="ECO:0000313" key="9">
    <source>
        <dbReference type="EMBL" id="MBJ6360614.1"/>
    </source>
</evidence>
<protein>
    <submittedName>
        <fullName evidence="9">ABC transporter permease</fullName>
    </submittedName>
</protein>
<dbReference type="PANTHER" id="PTHR32196:SF21">
    <property type="entry name" value="ABC TRANSPORTER PERMEASE PROTEIN YPHD-RELATED"/>
    <property type="match status" value="1"/>
</dbReference>
<feature type="transmembrane region" description="Helical" evidence="8">
    <location>
        <begin position="37"/>
        <end position="58"/>
    </location>
</feature>
<gene>
    <name evidence="9" type="ORF">JFN88_04675</name>
</gene>
<evidence type="ECO:0000256" key="6">
    <source>
        <dbReference type="ARBA" id="ARBA00022989"/>
    </source>
</evidence>